<organism evidence="13 14">
    <name type="scientific">Romanomermis culicivorax</name>
    <name type="common">Nematode worm</name>
    <dbReference type="NCBI Taxonomy" id="13658"/>
    <lineage>
        <taxon>Eukaryota</taxon>
        <taxon>Metazoa</taxon>
        <taxon>Ecdysozoa</taxon>
        <taxon>Nematoda</taxon>
        <taxon>Enoplea</taxon>
        <taxon>Dorylaimia</taxon>
        <taxon>Mermithida</taxon>
        <taxon>Mermithoidea</taxon>
        <taxon>Mermithidae</taxon>
        <taxon>Romanomermis</taxon>
    </lineage>
</organism>
<evidence type="ECO:0000256" key="8">
    <source>
        <dbReference type="SAM" id="MobiDB-lite"/>
    </source>
</evidence>
<dbReference type="PANTHER" id="PTHR19134:SF540">
    <property type="entry name" value="TYROSINE-PROTEIN PHOSPHATASE 99A"/>
    <property type="match status" value="1"/>
</dbReference>
<dbReference type="InterPro" id="IPR013783">
    <property type="entry name" value="Ig-like_fold"/>
</dbReference>
<dbReference type="PROSITE" id="PS50055">
    <property type="entry name" value="TYR_PHOSPHATASE_PTP"/>
    <property type="match status" value="2"/>
</dbReference>
<dbReference type="SMART" id="SM00404">
    <property type="entry name" value="PTPc_motif"/>
    <property type="match status" value="2"/>
</dbReference>
<dbReference type="GO" id="GO:0016020">
    <property type="term" value="C:membrane"/>
    <property type="evidence" value="ECO:0007669"/>
    <property type="project" value="UniProtKB-SubCell"/>
</dbReference>
<dbReference type="InterPro" id="IPR029021">
    <property type="entry name" value="Prot-tyrosine_phosphatase-like"/>
</dbReference>
<feature type="region of interest" description="Disordered" evidence="8">
    <location>
        <begin position="1314"/>
        <end position="1337"/>
    </location>
</feature>
<evidence type="ECO:0000313" key="13">
    <source>
        <dbReference type="Proteomes" id="UP000887565"/>
    </source>
</evidence>
<dbReference type="InterPro" id="IPR050348">
    <property type="entry name" value="Protein-Tyr_Phosphatase"/>
</dbReference>
<dbReference type="Gene3D" id="2.60.40.10">
    <property type="entry name" value="Immunoglobulins"/>
    <property type="match status" value="4"/>
</dbReference>
<dbReference type="InterPro" id="IPR003595">
    <property type="entry name" value="Tyr_Pase_cat"/>
</dbReference>
<dbReference type="EC" id="3.1.3.48" evidence="2"/>
<dbReference type="Pfam" id="PF00041">
    <property type="entry name" value="fn3"/>
    <property type="match status" value="2"/>
</dbReference>
<dbReference type="FunFam" id="3.90.190.10:FF:000102">
    <property type="entry name" value="Receptor-type tyrosine-protein phosphatase"/>
    <property type="match status" value="1"/>
</dbReference>
<protein>
    <recommendedName>
        <fullName evidence="2">protein-tyrosine-phosphatase</fullName>
        <ecNumber evidence="2">3.1.3.48</ecNumber>
    </recommendedName>
</protein>
<dbReference type="Gene3D" id="3.90.190.10">
    <property type="entry name" value="Protein tyrosine phosphatase superfamily"/>
    <property type="match status" value="2"/>
</dbReference>
<dbReference type="SMART" id="SM00060">
    <property type="entry name" value="FN3"/>
    <property type="match status" value="3"/>
</dbReference>
<evidence type="ECO:0000256" key="3">
    <source>
        <dbReference type="ARBA" id="ARBA00022729"/>
    </source>
</evidence>
<evidence type="ECO:0000313" key="14">
    <source>
        <dbReference type="WBParaSite" id="nRc.2.0.1.t20878-RA"/>
    </source>
</evidence>
<dbReference type="InterPro" id="IPR016130">
    <property type="entry name" value="Tyr_Pase_AS"/>
</dbReference>
<reference evidence="14" key="1">
    <citation type="submission" date="2022-11" db="UniProtKB">
        <authorList>
            <consortium name="WormBaseParasite"/>
        </authorList>
    </citation>
    <scope>IDENTIFICATION</scope>
</reference>
<feature type="domain" description="Tyrosine-protein phosphatase" evidence="9">
    <location>
        <begin position="807"/>
        <end position="1088"/>
    </location>
</feature>
<keyword evidence="13" id="KW-1185">Reference proteome</keyword>
<dbReference type="SMART" id="SM00194">
    <property type="entry name" value="PTPc"/>
    <property type="match status" value="2"/>
</dbReference>
<dbReference type="WBParaSite" id="nRc.2.0.1.t20878-RA">
    <property type="protein sequence ID" value="nRc.2.0.1.t20878-RA"/>
    <property type="gene ID" value="nRc.2.0.1.g20878"/>
</dbReference>
<evidence type="ECO:0000256" key="5">
    <source>
        <dbReference type="ARBA" id="ARBA00022912"/>
    </source>
</evidence>
<dbReference type="InterPro" id="IPR007110">
    <property type="entry name" value="Ig-like_dom"/>
</dbReference>
<dbReference type="InterPro" id="IPR036116">
    <property type="entry name" value="FN3_sf"/>
</dbReference>
<evidence type="ECO:0000259" key="11">
    <source>
        <dbReference type="PROSITE" id="PS50835"/>
    </source>
</evidence>
<dbReference type="PANTHER" id="PTHR19134">
    <property type="entry name" value="RECEPTOR-TYPE TYROSINE-PROTEIN PHOSPHATASE"/>
    <property type="match status" value="1"/>
</dbReference>
<feature type="domain" description="Tyrosine specific protein phosphatases" evidence="10">
    <location>
        <begin position="1005"/>
        <end position="1079"/>
    </location>
</feature>
<dbReference type="PROSITE" id="PS50853">
    <property type="entry name" value="FN3"/>
    <property type="match status" value="2"/>
</dbReference>
<dbReference type="InterPro" id="IPR000387">
    <property type="entry name" value="Tyr_Pase_dom"/>
</dbReference>
<dbReference type="Proteomes" id="UP000887565">
    <property type="component" value="Unplaced"/>
</dbReference>
<name>A0A915J583_ROMCU</name>
<keyword evidence="5" id="KW-0904">Protein phosphatase</keyword>
<dbReference type="InterPro" id="IPR036179">
    <property type="entry name" value="Ig-like_dom_sf"/>
</dbReference>
<dbReference type="CDD" id="cd00063">
    <property type="entry name" value="FN3"/>
    <property type="match status" value="3"/>
</dbReference>
<evidence type="ECO:0000256" key="7">
    <source>
        <dbReference type="ARBA" id="ARBA00051722"/>
    </source>
</evidence>
<dbReference type="GO" id="GO:0045202">
    <property type="term" value="C:synapse"/>
    <property type="evidence" value="ECO:0007669"/>
    <property type="project" value="UniProtKB-ARBA"/>
</dbReference>
<evidence type="ECO:0000259" key="9">
    <source>
        <dbReference type="PROSITE" id="PS50055"/>
    </source>
</evidence>
<dbReference type="SUPFAM" id="SSF49265">
    <property type="entry name" value="Fibronectin type III"/>
    <property type="match status" value="2"/>
</dbReference>
<sequence>MNCLFVGYYSPRLASGSESASALGQRSIVHGQFLVISFSVIVVVMDCQTANEENIILTTIEGHDVILTCPVLEDLQSSDFHKHIGKLEWFRNNALIATFSQARESAEWWVSDARYSLDRIHFSLTISPSLLVDKGFYTCIPDLDAFFEDRLLKNLDTVKCIFVFHYFSRYLPDELKVENFEEESASPGNRTKLCIENLTPFTQYAFYVIAENFAGRSRPSKQSDALRTAGEDEMNIIFVSNARIHTKHPKTSSLFSPKTGSLFSSLKVHKVCCDDTNTLSEENSFAFGLNTTPSLPPTIVNLINSTNGSVLITFKPTQDLSTVNGPILGYKIGLEEPGRLNFTKVYINNGHATTYRFLNLKPNTVYKVILQLDNGFGLSPPIVASFSTSEKAPSDAPEFINLKITSGREVDISWNSPRVPNGILISYTIYASSDSKDKHNKQFVRNINPHAISTVLKNLEPYCHYQLKISASTSMGEGPRSEPIFFVTDTAGKLHSNDIRNYSPSTYTYADCSLLITALFYFKFVIYVNGVDLSVRYLINVRAVTASIIRKDRYYTGEPSETEAFVALKPKTFSAHGPYDTPLVHRNEHRPENLNVVSYDNHGPENSNFVLYTSICTKLVSFPVVNASDTGFFIGGSTVSRNVESSINKKKFISNRTIFDRSKIRKINDVDSRQFFPNEDKNFGTFCDLSLKYDNFTEKTDKFYEGAFWPPVVPTNVEDVSISRRLLKVDLAMVHQICRPKKEHRYTTKYFTYKQYKFDGLSTVVSEIEDNYSFGKLKDDGVDCPAVSASCFEVYVESLFLNDCAGLTKEYQSLDPASNDQCHIQPKLSFDNSLICENKPKNRYVNIVAYDHSRVALRHVLGCKHSDYINANFIDGFKRPRAYIATQGPLPNTFGDFWRMIWEQRCLVIVMITNVVERGRERCMRSNDAILIILKKKCDQYWPSFGESKYDDFVVKLINEHVTAFYTLRTLTLRHNKTLAKGAERMVLHYHYTHWPDHGVPDCIPPVLAFVMKSSNANRDNTAPIVVHCSAGVGRSGTYIVIDAMLKQLKTANALNIYGYLKHIRRQRNFLVQTEEQYAFCYNVILEAIKCGITEMSISEFVNHCAEKGNFVASNSSMIEQQYDLIYDFKFCGLPFTEAYKACNHAKNRHNDIVTCDRYRVTQSLKIDDGGYINATFFPGYRYFDEFIITQYPMEDTLEDFWRLICEYRIQFIILLHDSYDDEQRELSKFWPQDLNDELHLTSCHLTLNRLTTGDDWLCMDILMTRKDEELQSTCRIIQCPKWADSGRTFSDTWQVVYWLQEWQTIHVNNERSLSRASSSGGPQQLTSSEKMSNSSPPTVVVDLYGAKKAAQFCALSSLCYQIEQDSCLDVYQIVKVYTQRRSGIFQALDDYSFIFSCVEYLLNCGSKIEEIRDNASSIIENSSSKNGRKSCSTSYSKNFRLASDYCDKNRFDENHDRPSLQSYTNSNRRQSLLGNDLLLQIPGSTDYCTTNLLIDTKDTIL</sequence>
<evidence type="ECO:0000256" key="4">
    <source>
        <dbReference type="ARBA" id="ARBA00022801"/>
    </source>
</evidence>
<dbReference type="PRINTS" id="PR00700">
    <property type="entry name" value="PRTYPHPHTASE"/>
</dbReference>
<feature type="domain" description="Fibronectin type-III" evidence="12">
    <location>
        <begin position="296"/>
        <end position="392"/>
    </location>
</feature>
<comment type="subcellular location">
    <subcellularLocation>
        <location evidence="1">Membrane</location>
        <topology evidence="1">Single-pass membrane protein</topology>
    </subcellularLocation>
</comment>
<evidence type="ECO:0000259" key="12">
    <source>
        <dbReference type="PROSITE" id="PS50853"/>
    </source>
</evidence>
<accession>A0A915J583</accession>
<evidence type="ECO:0000256" key="1">
    <source>
        <dbReference type="ARBA" id="ARBA00004167"/>
    </source>
</evidence>
<keyword evidence="4" id="KW-0378">Hydrolase</keyword>
<dbReference type="InterPro" id="IPR003961">
    <property type="entry name" value="FN3_dom"/>
</dbReference>
<dbReference type="PROSITE" id="PS50835">
    <property type="entry name" value="IG_LIKE"/>
    <property type="match status" value="1"/>
</dbReference>
<dbReference type="SUPFAM" id="SSF48726">
    <property type="entry name" value="Immunoglobulin"/>
    <property type="match status" value="1"/>
</dbReference>
<comment type="catalytic activity">
    <reaction evidence="7">
        <text>O-phospho-L-tyrosyl-[protein] + H2O = L-tyrosyl-[protein] + phosphate</text>
        <dbReference type="Rhea" id="RHEA:10684"/>
        <dbReference type="Rhea" id="RHEA-COMP:10136"/>
        <dbReference type="Rhea" id="RHEA-COMP:20101"/>
        <dbReference type="ChEBI" id="CHEBI:15377"/>
        <dbReference type="ChEBI" id="CHEBI:43474"/>
        <dbReference type="ChEBI" id="CHEBI:46858"/>
        <dbReference type="ChEBI" id="CHEBI:61978"/>
        <dbReference type="EC" id="3.1.3.48"/>
    </reaction>
</comment>
<feature type="domain" description="Ig-like" evidence="11">
    <location>
        <begin position="61"/>
        <end position="139"/>
    </location>
</feature>
<dbReference type="SUPFAM" id="SSF52799">
    <property type="entry name" value="(Phosphotyrosine protein) phosphatases II"/>
    <property type="match status" value="2"/>
</dbReference>
<evidence type="ECO:0000259" key="10">
    <source>
        <dbReference type="PROSITE" id="PS50056"/>
    </source>
</evidence>
<dbReference type="Pfam" id="PF00102">
    <property type="entry name" value="Y_phosphatase"/>
    <property type="match status" value="2"/>
</dbReference>
<dbReference type="InterPro" id="IPR000242">
    <property type="entry name" value="PTP_cat"/>
</dbReference>
<feature type="compositionally biased region" description="Polar residues" evidence="8">
    <location>
        <begin position="1315"/>
        <end position="1337"/>
    </location>
</feature>
<proteinExistence type="predicted"/>
<evidence type="ECO:0000256" key="2">
    <source>
        <dbReference type="ARBA" id="ARBA00013064"/>
    </source>
</evidence>
<keyword evidence="3" id="KW-0732">Signal</keyword>
<dbReference type="GO" id="GO:0004725">
    <property type="term" value="F:protein tyrosine phosphatase activity"/>
    <property type="evidence" value="ECO:0007669"/>
    <property type="project" value="UniProtKB-EC"/>
</dbReference>
<dbReference type="PROSITE" id="PS00383">
    <property type="entry name" value="TYR_PHOSPHATASE_1"/>
    <property type="match status" value="1"/>
</dbReference>
<keyword evidence="6" id="KW-0472">Membrane</keyword>
<evidence type="ECO:0000256" key="6">
    <source>
        <dbReference type="ARBA" id="ARBA00023136"/>
    </source>
</evidence>
<dbReference type="PROSITE" id="PS50056">
    <property type="entry name" value="TYR_PHOSPHATASE_2"/>
    <property type="match status" value="1"/>
</dbReference>
<feature type="domain" description="Tyrosine-protein phosphatase" evidence="9">
    <location>
        <begin position="1119"/>
        <end position="1402"/>
    </location>
</feature>
<feature type="domain" description="Fibronectin type-III" evidence="12">
    <location>
        <begin position="396"/>
        <end position="491"/>
    </location>
</feature>